<dbReference type="Proteomes" id="UP000694890">
    <property type="component" value="Linkage group LG20"/>
</dbReference>
<evidence type="ECO:0000313" key="2">
    <source>
        <dbReference type="Proteomes" id="UP000694890"/>
    </source>
</evidence>
<feature type="region of interest" description="Disordered" evidence="1">
    <location>
        <begin position="52"/>
        <end position="72"/>
    </location>
</feature>
<dbReference type="GeneID" id="108893837"/>
<dbReference type="AlphaFoldDB" id="A0AAJ8BL06"/>
<gene>
    <name evidence="3" type="primary">LOC108893837</name>
</gene>
<protein>
    <submittedName>
        <fullName evidence="3">Uncharacterized protein LOC108893837 isoform X2</fullName>
    </submittedName>
</protein>
<dbReference type="RefSeq" id="XP_050934510.1">
    <property type="nucleotide sequence ID" value="XM_051078553.1"/>
</dbReference>
<accession>A0AAJ8BL06</accession>
<sequence length="105" mass="11772">MNFQLRGELKIDPTLPNPPRARHILDGSPGNCLTFPALRASHCLCSSRVMRRKRKKKGGGGEGGIEVKWRRRFPTGAEPSRVKLSLSPPMPPPHLLISMQRLLLR</sequence>
<proteinExistence type="predicted"/>
<name>A0AAJ8BL06_LATCA</name>
<evidence type="ECO:0000256" key="1">
    <source>
        <dbReference type="SAM" id="MobiDB-lite"/>
    </source>
</evidence>
<reference evidence="3" key="1">
    <citation type="submission" date="2025-08" db="UniProtKB">
        <authorList>
            <consortium name="RefSeq"/>
        </authorList>
    </citation>
    <scope>IDENTIFICATION</scope>
    <source>
        <tissue evidence="3">Brain</tissue>
    </source>
</reference>
<evidence type="ECO:0000313" key="3">
    <source>
        <dbReference type="RefSeq" id="XP_050934510.1"/>
    </source>
</evidence>
<organism evidence="2 3">
    <name type="scientific">Lates calcarifer</name>
    <name type="common">Barramundi</name>
    <name type="synonym">Holocentrus calcarifer</name>
    <dbReference type="NCBI Taxonomy" id="8187"/>
    <lineage>
        <taxon>Eukaryota</taxon>
        <taxon>Metazoa</taxon>
        <taxon>Chordata</taxon>
        <taxon>Craniata</taxon>
        <taxon>Vertebrata</taxon>
        <taxon>Euteleostomi</taxon>
        <taxon>Actinopterygii</taxon>
        <taxon>Neopterygii</taxon>
        <taxon>Teleostei</taxon>
        <taxon>Neoteleostei</taxon>
        <taxon>Acanthomorphata</taxon>
        <taxon>Carangaria</taxon>
        <taxon>Carangaria incertae sedis</taxon>
        <taxon>Centropomidae</taxon>
        <taxon>Lates</taxon>
    </lineage>
</organism>